<keyword evidence="4" id="KW-1185">Reference proteome</keyword>
<feature type="compositionally biased region" description="Low complexity" evidence="1">
    <location>
        <begin position="195"/>
        <end position="212"/>
    </location>
</feature>
<evidence type="ECO:0000256" key="2">
    <source>
        <dbReference type="SAM" id="Phobius"/>
    </source>
</evidence>
<feature type="region of interest" description="Disordered" evidence="1">
    <location>
        <begin position="131"/>
        <end position="228"/>
    </location>
</feature>
<accession>A0ABN9QSH8</accession>
<evidence type="ECO:0000313" key="4">
    <source>
        <dbReference type="Proteomes" id="UP001189429"/>
    </source>
</evidence>
<evidence type="ECO:0000313" key="3">
    <source>
        <dbReference type="EMBL" id="CAK0809179.1"/>
    </source>
</evidence>
<proteinExistence type="predicted"/>
<reference evidence="3" key="1">
    <citation type="submission" date="2023-10" db="EMBL/GenBank/DDBJ databases">
        <authorList>
            <person name="Chen Y."/>
            <person name="Shah S."/>
            <person name="Dougan E. K."/>
            <person name="Thang M."/>
            <person name="Chan C."/>
        </authorList>
    </citation>
    <scope>NUCLEOTIDE SEQUENCE [LARGE SCALE GENOMIC DNA]</scope>
</reference>
<keyword evidence="2" id="KW-0472">Membrane</keyword>
<evidence type="ECO:0000256" key="1">
    <source>
        <dbReference type="SAM" id="MobiDB-lite"/>
    </source>
</evidence>
<feature type="transmembrane region" description="Helical" evidence="2">
    <location>
        <begin position="60"/>
        <end position="80"/>
    </location>
</feature>
<keyword evidence="2" id="KW-0812">Transmembrane</keyword>
<evidence type="ECO:0008006" key="5">
    <source>
        <dbReference type="Google" id="ProtNLM"/>
    </source>
</evidence>
<protein>
    <recommendedName>
        <fullName evidence="5">Glycerophosphocholine acyltransferase 1</fullName>
    </recommendedName>
</protein>
<sequence length="228" mass="24298">MFVPALKAVGDEGRALHTYVAGRFQEVQALEASREWKAHYRMRARSNAIWQCRLHKTTSWLLTSSCLQAAAFMGWALMIYPRCDALLTAGVLINILNVVWAVYAVLRWCGSGRVGPDPVVAWFNTLEDADTASVASDEEPHDESGSGLAAEGAPEGEDPPAGGRHRPGSVVVQNLDLAETAQKTVVVENSPVKGARAQAAPRRSRASASRASTPPPPPTIQSDSGGGA</sequence>
<dbReference type="EMBL" id="CAUYUJ010004335">
    <property type="protein sequence ID" value="CAK0809179.1"/>
    <property type="molecule type" value="Genomic_DNA"/>
</dbReference>
<comment type="caution">
    <text evidence="3">The sequence shown here is derived from an EMBL/GenBank/DDBJ whole genome shotgun (WGS) entry which is preliminary data.</text>
</comment>
<feature type="transmembrane region" description="Helical" evidence="2">
    <location>
        <begin position="86"/>
        <end position="106"/>
    </location>
</feature>
<dbReference type="Proteomes" id="UP001189429">
    <property type="component" value="Unassembled WGS sequence"/>
</dbReference>
<gene>
    <name evidence="3" type="ORF">PCOR1329_LOCUS14497</name>
</gene>
<organism evidence="3 4">
    <name type="scientific">Prorocentrum cordatum</name>
    <dbReference type="NCBI Taxonomy" id="2364126"/>
    <lineage>
        <taxon>Eukaryota</taxon>
        <taxon>Sar</taxon>
        <taxon>Alveolata</taxon>
        <taxon>Dinophyceae</taxon>
        <taxon>Prorocentrales</taxon>
        <taxon>Prorocentraceae</taxon>
        <taxon>Prorocentrum</taxon>
    </lineage>
</organism>
<name>A0ABN9QSH8_9DINO</name>
<keyword evidence="2" id="KW-1133">Transmembrane helix</keyword>